<accession>A0A916S650</accession>
<dbReference type="RefSeq" id="WP_268237935.1">
    <property type="nucleotide sequence ID" value="NZ_BMEY01000019.1"/>
</dbReference>
<feature type="transmembrane region" description="Helical" evidence="6">
    <location>
        <begin position="22"/>
        <end position="47"/>
    </location>
</feature>
<evidence type="ECO:0000256" key="3">
    <source>
        <dbReference type="ARBA" id="ARBA00022692"/>
    </source>
</evidence>
<evidence type="ECO:0000256" key="2">
    <source>
        <dbReference type="ARBA" id="ARBA00022475"/>
    </source>
</evidence>
<evidence type="ECO:0000256" key="5">
    <source>
        <dbReference type="ARBA" id="ARBA00023136"/>
    </source>
</evidence>
<evidence type="ECO:0000256" key="1">
    <source>
        <dbReference type="ARBA" id="ARBA00004651"/>
    </source>
</evidence>
<keyword evidence="4 6" id="KW-1133">Transmembrane helix</keyword>
<dbReference type="Gene3D" id="3.40.1710.10">
    <property type="entry name" value="abc type-2 transporter like domain"/>
    <property type="match status" value="1"/>
</dbReference>
<dbReference type="PANTHER" id="PTHR30294:SF29">
    <property type="entry name" value="MULTIDRUG ABC TRANSPORTER PERMEASE YBHS-RELATED"/>
    <property type="match status" value="1"/>
</dbReference>
<dbReference type="GO" id="GO:0005886">
    <property type="term" value="C:plasma membrane"/>
    <property type="evidence" value="ECO:0007669"/>
    <property type="project" value="UniProtKB-SubCell"/>
</dbReference>
<keyword evidence="2" id="KW-1003">Cell membrane</keyword>
<organism evidence="8 9">
    <name type="scientific">Ornithinibacillus halotolerans</name>
    <dbReference type="NCBI Taxonomy" id="1274357"/>
    <lineage>
        <taxon>Bacteria</taxon>
        <taxon>Bacillati</taxon>
        <taxon>Bacillota</taxon>
        <taxon>Bacilli</taxon>
        <taxon>Bacillales</taxon>
        <taxon>Bacillaceae</taxon>
        <taxon>Ornithinibacillus</taxon>
    </lineage>
</organism>
<comment type="subcellular location">
    <subcellularLocation>
        <location evidence="1">Cell membrane</location>
        <topology evidence="1">Multi-pass membrane protein</topology>
    </subcellularLocation>
</comment>
<protein>
    <recommendedName>
        <fullName evidence="7">ABC-2 type transporter transmembrane domain-containing protein</fullName>
    </recommendedName>
</protein>
<feature type="domain" description="ABC-2 type transporter transmembrane" evidence="7">
    <location>
        <begin position="22"/>
        <end position="400"/>
    </location>
</feature>
<feature type="transmembrane region" description="Helical" evidence="6">
    <location>
        <begin position="381"/>
        <end position="401"/>
    </location>
</feature>
<keyword evidence="3 6" id="KW-0812">Transmembrane</keyword>
<evidence type="ECO:0000259" key="7">
    <source>
        <dbReference type="Pfam" id="PF12698"/>
    </source>
</evidence>
<dbReference type="PANTHER" id="PTHR30294">
    <property type="entry name" value="MEMBRANE COMPONENT OF ABC TRANSPORTER YHHJ-RELATED"/>
    <property type="match status" value="1"/>
</dbReference>
<dbReference type="GO" id="GO:0140359">
    <property type="term" value="F:ABC-type transporter activity"/>
    <property type="evidence" value="ECO:0007669"/>
    <property type="project" value="InterPro"/>
</dbReference>
<reference evidence="8" key="2">
    <citation type="submission" date="2020-09" db="EMBL/GenBank/DDBJ databases">
        <authorList>
            <person name="Sun Q."/>
            <person name="Zhou Y."/>
        </authorList>
    </citation>
    <scope>NUCLEOTIDE SEQUENCE</scope>
    <source>
        <strain evidence="8">CGMCC 1.12408</strain>
    </source>
</reference>
<keyword evidence="5 6" id="KW-0472">Membrane</keyword>
<feature type="transmembrane region" description="Helical" evidence="6">
    <location>
        <begin position="325"/>
        <end position="352"/>
    </location>
</feature>
<dbReference type="AlphaFoldDB" id="A0A916S650"/>
<sequence>MQFLKLVTLFTKNNLLQLRRKWITLPLLLLFPFLLLSIIASFIVIYFNNLENEPLQIGLVDLDQSKETKMIVQLLEDSSQLGEHIQINQLTKEDAERKIIDDELVSYILFPEEFAQKLYDGDSVIVTIVGNPARQTESFLIKELVESAARHIGVSQANILTINRYLHEMGIDSKERNQIVLEQFNEFLIYAIGRDSALKQNELTNNVTTSPKEYFGLAVFFFVLTIWIVSIYHLFIREQTKQIRIRMSLYGVTELQQIMARIVISFILTTLLGGILLVILQQFLDITSVKENFTSLIAIIGIYILLILFVITIIETLIPSNKLRLFIQVITIGIILLASGSLIPAIYLPLYIQEFLPFVFTYQAFYWLEEILLNGRTYVDFIPLLLSLGTGAFTLVGISLLKERVKS</sequence>
<reference evidence="8" key="1">
    <citation type="journal article" date="2014" name="Int. J. Syst. Evol. Microbiol.">
        <title>Complete genome sequence of Corynebacterium casei LMG S-19264T (=DSM 44701T), isolated from a smear-ripened cheese.</title>
        <authorList>
            <consortium name="US DOE Joint Genome Institute (JGI-PGF)"/>
            <person name="Walter F."/>
            <person name="Albersmeier A."/>
            <person name="Kalinowski J."/>
            <person name="Ruckert C."/>
        </authorList>
    </citation>
    <scope>NUCLEOTIDE SEQUENCE</scope>
    <source>
        <strain evidence="8">CGMCC 1.12408</strain>
    </source>
</reference>
<dbReference type="InterPro" id="IPR051449">
    <property type="entry name" value="ABC-2_transporter_component"/>
</dbReference>
<dbReference type="Proteomes" id="UP000613512">
    <property type="component" value="Unassembled WGS sequence"/>
</dbReference>
<keyword evidence="9" id="KW-1185">Reference proteome</keyword>
<feature type="transmembrane region" description="Helical" evidence="6">
    <location>
        <begin position="214"/>
        <end position="237"/>
    </location>
</feature>
<proteinExistence type="predicted"/>
<evidence type="ECO:0000256" key="6">
    <source>
        <dbReference type="SAM" id="Phobius"/>
    </source>
</evidence>
<evidence type="ECO:0000256" key="4">
    <source>
        <dbReference type="ARBA" id="ARBA00022989"/>
    </source>
</evidence>
<evidence type="ECO:0000313" key="9">
    <source>
        <dbReference type="Proteomes" id="UP000613512"/>
    </source>
</evidence>
<evidence type="ECO:0000313" key="8">
    <source>
        <dbReference type="EMBL" id="GGA86388.1"/>
    </source>
</evidence>
<name>A0A916S650_9BACI</name>
<dbReference type="EMBL" id="BMEY01000019">
    <property type="protein sequence ID" value="GGA86388.1"/>
    <property type="molecule type" value="Genomic_DNA"/>
</dbReference>
<feature type="transmembrane region" description="Helical" evidence="6">
    <location>
        <begin position="296"/>
        <end position="318"/>
    </location>
</feature>
<dbReference type="Pfam" id="PF12698">
    <property type="entry name" value="ABC2_membrane_3"/>
    <property type="match status" value="1"/>
</dbReference>
<dbReference type="InterPro" id="IPR013525">
    <property type="entry name" value="ABC2_TM"/>
</dbReference>
<feature type="transmembrane region" description="Helical" evidence="6">
    <location>
        <begin position="258"/>
        <end position="284"/>
    </location>
</feature>
<comment type="caution">
    <text evidence="8">The sequence shown here is derived from an EMBL/GenBank/DDBJ whole genome shotgun (WGS) entry which is preliminary data.</text>
</comment>
<gene>
    <name evidence="8" type="ORF">GCM10008025_31630</name>
</gene>